<dbReference type="EMBL" id="LNKD01000002">
    <property type="protein sequence ID" value="OSG86206.1"/>
    <property type="molecule type" value="Genomic_DNA"/>
</dbReference>
<evidence type="ECO:0000256" key="1">
    <source>
        <dbReference type="ARBA" id="ARBA00022747"/>
    </source>
</evidence>
<dbReference type="SUPFAM" id="SSF116734">
    <property type="entry name" value="DNA methylase specificity domain"/>
    <property type="match status" value="1"/>
</dbReference>
<sequence length="221" mass="24759">MQLCSLVSEKVPCNEAVLNTYVSTESLLSDKRGRQRASSLPRTGKVTIYRSSDVLISNIRPYFKKIWFADCDGTCSGDVLVFRAKNPLLAPYLYSILHADSFFEFVMKGAKGTKMPRGDKRQMLTYQAASSPRQDTIASTTILTEQIAINDRENDKLTALRDVILPKLMSGEIDVSKIDFTQLNSHLVQRDSVRSKPVDDVFLDQSFSLRAGANICSFTCR</sequence>
<accession>A0A1X2YVN1</accession>
<evidence type="ECO:0000313" key="4">
    <source>
        <dbReference type="Proteomes" id="UP000193377"/>
    </source>
</evidence>
<keyword evidence="1" id="KW-0680">Restriction system</keyword>
<keyword evidence="2" id="KW-0238">DNA-binding</keyword>
<reference evidence="3 4" key="1">
    <citation type="journal article" date="2016" name="Sci. Rep.">
        <title>Evaluation of genetic diversity among strains of the human gut commensal Bifidobacterium adolescentis.</title>
        <authorList>
            <person name="Duranti S."/>
            <person name="Milani C."/>
            <person name="Lugli G.A."/>
            <person name="Mancabelli L."/>
            <person name="Turroni F."/>
            <person name="Ferrario C."/>
            <person name="Mangifesta M."/>
            <person name="Viappiani A."/>
            <person name="Sanchez B."/>
            <person name="Margolles A."/>
            <person name="van Sinderen D."/>
            <person name="Ventura M."/>
        </authorList>
    </citation>
    <scope>NUCLEOTIDE SEQUENCE [LARGE SCALE GENOMIC DNA]</scope>
    <source>
        <strain evidence="3 4">487B</strain>
    </source>
</reference>
<organism evidence="3 4">
    <name type="scientific">Bifidobacterium adolescentis</name>
    <dbReference type="NCBI Taxonomy" id="1680"/>
    <lineage>
        <taxon>Bacteria</taxon>
        <taxon>Bacillati</taxon>
        <taxon>Actinomycetota</taxon>
        <taxon>Actinomycetes</taxon>
        <taxon>Bifidobacteriales</taxon>
        <taxon>Bifidobacteriaceae</taxon>
        <taxon>Bifidobacterium</taxon>
    </lineage>
</organism>
<dbReference type="GO" id="GO:0009307">
    <property type="term" value="P:DNA restriction-modification system"/>
    <property type="evidence" value="ECO:0007669"/>
    <property type="project" value="UniProtKB-KW"/>
</dbReference>
<comment type="caution">
    <text evidence="3">The sequence shown here is derived from an EMBL/GenBank/DDBJ whole genome shotgun (WGS) entry which is preliminary data.</text>
</comment>
<dbReference type="InterPro" id="IPR044946">
    <property type="entry name" value="Restrct_endonuc_typeI_TRD_sf"/>
</dbReference>
<proteinExistence type="predicted"/>
<name>A0A1X2YVN1_BIFAD</name>
<evidence type="ECO:0000256" key="2">
    <source>
        <dbReference type="ARBA" id="ARBA00023125"/>
    </source>
</evidence>
<gene>
    <name evidence="3" type="ORF">B0487_1716</name>
</gene>
<protein>
    <submittedName>
        <fullName evidence="3">Phage integrase</fullName>
    </submittedName>
</protein>
<dbReference type="Gene3D" id="3.90.220.20">
    <property type="entry name" value="DNA methylase specificity domains"/>
    <property type="match status" value="1"/>
</dbReference>
<dbReference type="Proteomes" id="UP000193377">
    <property type="component" value="Unassembled WGS sequence"/>
</dbReference>
<dbReference type="GO" id="GO:0003677">
    <property type="term" value="F:DNA binding"/>
    <property type="evidence" value="ECO:0007669"/>
    <property type="project" value="UniProtKB-KW"/>
</dbReference>
<evidence type="ECO:0000313" key="3">
    <source>
        <dbReference type="EMBL" id="OSG86206.1"/>
    </source>
</evidence>
<dbReference type="AlphaFoldDB" id="A0A1X2YVN1"/>